<dbReference type="PANTHER" id="PTHR46796">
    <property type="entry name" value="HTH-TYPE TRANSCRIPTIONAL ACTIVATOR RHAS-RELATED"/>
    <property type="match status" value="1"/>
</dbReference>
<dbReference type="InterPro" id="IPR018060">
    <property type="entry name" value="HTH_AraC"/>
</dbReference>
<protein>
    <submittedName>
        <fullName evidence="5">AraC family transcriptional regulator</fullName>
    </submittedName>
</protein>
<evidence type="ECO:0000256" key="3">
    <source>
        <dbReference type="ARBA" id="ARBA00023163"/>
    </source>
</evidence>
<dbReference type="Proteomes" id="UP000502608">
    <property type="component" value="Chromosome"/>
</dbReference>
<dbReference type="InterPro" id="IPR009594">
    <property type="entry name" value="Tscrpt_reg_HTH_AraC_N"/>
</dbReference>
<dbReference type="Gene3D" id="1.10.10.60">
    <property type="entry name" value="Homeodomain-like"/>
    <property type="match status" value="2"/>
</dbReference>
<dbReference type="RefSeq" id="WP_167675152.1">
    <property type="nucleotide sequence ID" value="NZ_CP050313.1"/>
</dbReference>
<dbReference type="InterPro" id="IPR050204">
    <property type="entry name" value="AraC_XylS_family_regulators"/>
</dbReference>
<dbReference type="Pfam" id="PF12833">
    <property type="entry name" value="HTH_18"/>
    <property type="match status" value="1"/>
</dbReference>
<keyword evidence="2" id="KW-0238">DNA-binding</keyword>
<keyword evidence="1" id="KW-0805">Transcription regulation</keyword>
<sequence length="301" mass="34674">MIKGFLQPGVEPKVLVENKISFAGPDTELSIYDTFEQASRVALKSDQMLFCSMVTGKKVMHSQDDYQAAFYPHESFVMAPNQAVEIDFPEAKLHQPTRCLAIEITPEHVQQVAKKLNAITPKDKQYGDWQYQQSLLHTHHNQQTQVLLERIVGIFTENHQDRSYLIDLAVSELIVRLLRDQTRDFLLHHSEQDPEFNGLNHALQYIKQNMTDTLDIDAICRKACMSRSKFFNQFKAHLGCTPMAYQQQMRLKKAAELIAQGQQITQVCFSLGYSSASHFSRLFKQFYGISPTEYKSRHMHS</sequence>
<dbReference type="InterPro" id="IPR020449">
    <property type="entry name" value="Tscrpt_reg_AraC-type_HTH"/>
</dbReference>
<gene>
    <name evidence="5" type="ORF">HBH39_02060</name>
</gene>
<accession>A0A6G9QGA9</accession>
<dbReference type="GO" id="GO:0043565">
    <property type="term" value="F:sequence-specific DNA binding"/>
    <property type="evidence" value="ECO:0007669"/>
    <property type="project" value="InterPro"/>
</dbReference>
<evidence type="ECO:0000256" key="1">
    <source>
        <dbReference type="ARBA" id="ARBA00023015"/>
    </source>
</evidence>
<dbReference type="PRINTS" id="PR00032">
    <property type="entry name" value="HTHARAC"/>
</dbReference>
<dbReference type="PROSITE" id="PS00041">
    <property type="entry name" value="HTH_ARAC_FAMILY_1"/>
    <property type="match status" value="1"/>
</dbReference>
<feature type="domain" description="HTH araC/xylS-type" evidence="4">
    <location>
        <begin position="200"/>
        <end position="297"/>
    </location>
</feature>
<dbReference type="Pfam" id="PF06719">
    <property type="entry name" value="AraC_N"/>
    <property type="match status" value="1"/>
</dbReference>
<dbReference type="PANTHER" id="PTHR46796:SF6">
    <property type="entry name" value="ARAC SUBFAMILY"/>
    <property type="match status" value="1"/>
</dbReference>
<dbReference type="SMART" id="SM00342">
    <property type="entry name" value="HTH_ARAC"/>
    <property type="match status" value="1"/>
</dbReference>
<dbReference type="EMBL" id="CP050313">
    <property type="protein sequence ID" value="QIR13428.1"/>
    <property type="molecule type" value="Genomic_DNA"/>
</dbReference>
<name>A0A6G9QGA9_9GAMM</name>
<dbReference type="InterPro" id="IPR009057">
    <property type="entry name" value="Homeodomain-like_sf"/>
</dbReference>
<keyword evidence="3" id="KW-0804">Transcription</keyword>
<dbReference type="KEGG" id="saes:HBH39_02060"/>
<reference evidence="5 6" key="1">
    <citation type="submission" date="2020-03" db="EMBL/GenBank/DDBJ databases">
        <title>Complete genome sequence of Shewanella sp.</title>
        <authorList>
            <person name="Kim Y.-S."/>
            <person name="Kim S.-J."/>
            <person name="Jung H.-K."/>
            <person name="Kim K.-H."/>
        </authorList>
    </citation>
    <scope>NUCLEOTIDE SEQUENCE [LARGE SCALE GENOMIC DNA]</scope>
    <source>
        <strain evidence="5 6">PN3F2</strain>
    </source>
</reference>
<evidence type="ECO:0000259" key="4">
    <source>
        <dbReference type="PROSITE" id="PS01124"/>
    </source>
</evidence>
<dbReference type="PROSITE" id="PS01124">
    <property type="entry name" value="HTH_ARAC_FAMILY_2"/>
    <property type="match status" value="1"/>
</dbReference>
<dbReference type="SUPFAM" id="SSF46689">
    <property type="entry name" value="Homeodomain-like"/>
    <property type="match status" value="2"/>
</dbReference>
<dbReference type="GO" id="GO:0003700">
    <property type="term" value="F:DNA-binding transcription factor activity"/>
    <property type="evidence" value="ECO:0007669"/>
    <property type="project" value="InterPro"/>
</dbReference>
<organism evidence="5 6">
    <name type="scientific">Shewanella aestuarii</name>
    <dbReference type="NCBI Taxonomy" id="1028752"/>
    <lineage>
        <taxon>Bacteria</taxon>
        <taxon>Pseudomonadati</taxon>
        <taxon>Pseudomonadota</taxon>
        <taxon>Gammaproteobacteria</taxon>
        <taxon>Alteromonadales</taxon>
        <taxon>Shewanellaceae</taxon>
        <taxon>Shewanella</taxon>
    </lineage>
</organism>
<dbReference type="AlphaFoldDB" id="A0A6G9QGA9"/>
<keyword evidence="6" id="KW-1185">Reference proteome</keyword>
<evidence type="ECO:0000313" key="6">
    <source>
        <dbReference type="Proteomes" id="UP000502608"/>
    </source>
</evidence>
<proteinExistence type="predicted"/>
<dbReference type="InterPro" id="IPR018062">
    <property type="entry name" value="HTH_AraC-typ_CS"/>
</dbReference>
<evidence type="ECO:0000313" key="5">
    <source>
        <dbReference type="EMBL" id="QIR13428.1"/>
    </source>
</evidence>
<evidence type="ECO:0000256" key="2">
    <source>
        <dbReference type="ARBA" id="ARBA00023125"/>
    </source>
</evidence>